<reference evidence="9" key="2">
    <citation type="submission" date="2016-04" db="EMBL/GenBank/DDBJ databases">
        <title>First Complete Genome Sequence of a Subdivision 6 Acidobacterium.</title>
        <authorList>
            <person name="Huang S."/>
            <person name="Vieira S."/>
            <person name="Bunk B."/>
            <person name="Riedel T."/>
            <person name="Sproeer C."/>
            <person name="Overmann J."/>
        </authorList>
    </citation>
    <scope>NUCLEOTIDE SEQUENCE [LARGE SCALE GENOMIC DNA]</scope>
    <source>
        <strain evidence="9">DSM 100886 HEG_-6_39</strain>
    </source>
</reference>
<dbReference type="STRING" id="1855912.LuPra_01024"/>
<feature type="transmembrane region" description="Helical" evidence="7">
    <location>
        <begin position="483"/>
        <end position="506"/>
    </location>
</feature>
<evidence type="ECO:0000256" key="3">
    <source>
        <dbReference type="ARBA" id="ARBA00022692"/>
    </source>
</evidence>
<keyword evidence="4 7" id="KW-1133">Transmembrane helix</keyword>
<dbReference type="PATRIC" id="fig|1813736.3.peg.1071"/>
<organism evidence="8 9">
    <name type="scientific">Luteitalea pratensis</name>
    <dbReference type="NCBI Taxonomy" id="1855912"/>
    <lineage>
        <taxon>Bacteria</taxon>
        <taxon>Pseudomonadati</taxon>
        <taxon>Acidobacteriota</taxon>
        <taxon>Vicinamibacteria</taxon>
        <taxon>Vicinamibacterales</taxon>
        <taxon>Vicinamibacteraceae</taxon>
        <taxon>Luteitalea</taxon>
    </lineage>
</organism>
<evidence type="ECO:0000256" key="1">
    <source>
        <dbReference type="ARBA" id="ARBA00004141"/>
    </source>
</evidence>
<dbReference type="Proteomes" id="UP000076079">
    <property type="component" value="Chromosome"/>
</dbReference>
<feature type="transmembrane region" description="Helical" evidence="7">
    <location>
        <begin position="581"/>
        <end position="599"/>
    </location>
</feature>
<dbReference type="PANTHER" id="PTHR11819:SF77">
    <property type="entry name" value="SODIUM_GLUCOSE COTRANSPORT PROTEIN"/>
    <property type="match status" value="1"/>
</dbReference>
<dbReference type="GO" id="GO:0005886">
    <property type="term" value="C:plasma membrane"/>
    <property type="evidence" value="ECO:0007669"/>
    <property type="project" value="TreeGrafter"/>
</dbReference>
<feature type="transmembrane region" description="Helical" evidence="7">
    <location>
        <begin position="169"/>
        <end position="189"/>
    </location>
</feature>
<evidence type="ECO:0000256" key="4">
    <source>
        <dbReference type="ARBA" id="ARBA00022989"/>
    </source>
</evidence>
<feature type="transmembrane region" description="Helical" evidence="7">
    <location>
        <begin position="454"/>
        <end position="477"/>
    </location>
</feature>
<evidence type="ECO:0000256" key="7">
    <source>
        <dbReference type="SAM" id="Phobius"/>
    </source>
</evidence>
<comment type="subcellular location">
    <subcellularLocation>
        <location evidence="1">Membrane</location>
        <topology evidence="1">Multi-pass membrane protein</topology>
    </subcellularLocation>
</comment>
<dbReference type="AlphaFoldDB" id="A0A143PHW1"/>
<evidence type="ECO:0000256" key="5">
    <source>
        <dbReference type="ARBA" id="ARBA00023136"/>
    </source>
</evidence>
<feature type="transmembrane region" description="Helical" evidence="7">
    <location>
        <begin position="250"/>
        <end position="271"/>
    </location>
</feature>
<dbReference type="InterPro" id="IPR001734">
    <property type="entry name" value="Na/solute_symporter"/>
</dbReference>
<feature type="transmembrane region" description="Helical" evidence="7">
    <location>
        <begin position="196"/>
        <end position="213"/>
    </location>
</feature>
<dbReference type="PROSITE" id="PS50283">
    <property type="entry name" value="NA_SOLUT_SYMP_3"/>
    <property type="match status" value="1"/>
</dbReference>
<dbReference type="GO" id="GO:0005412">
    <property type="term" value="F:D-glucose:sodium symporter activity"/>
    <property type="evidence" value="ECO:0007669"/>
    <property type="project" value="TreeGrafter"/>
</dbReference>
<dbReference type="InterPro" id="IPR038377">
    <property type="entry name" value="Na/Glc_symporter_sf"/>
</dbReference>
<evidence type="ECO:0000256" key="6">
    <source>
        <dbReference type="RuleBase" id="RU362091"/>
    </source>
</evidence>
<feature type="transmembrane region" description="Helical" evidence="7">
    <location>
        <begin position="357"/>
        <end position="379"/>
    </location>
</feature>
<feature type="transmembrane region" description="Helical" evidence="7">
    <location>
        <begin position="139"/>
        <end position="163"/>
    </location>
</feature>
<name>A0A143PHW1_LUTPR</name>
<evidence type="ECO:0000313" key="9">
    <source>
        <dbReference type="Proteomes" id="UP000076079"/>
    </source>
</evidence>
<feature type="transmembrane region" description="Helical" evidence="7">
    <location>
        <begin position="400"/>
        <end position="424"/>
    </location>
</feature>
<gene>
    <name evidence="8" type="primary">sglT_2</name>
    <name evidence="8" type="ORF">LuPra_01024</name>
</gene>
<evidence type="ECO:0000256" key="2">
    <source>
        <dbReference type="ARBA" id="ARBA00006434"/>
    </source>
</evidence>
<comment type="similarity">
    <text evidence="2 6">Belongs to the sodium:solute symporter (SSF) (TC 2.A.21) family.</text>
</comment>
<keyword evidence="9" id="KW-1185">Reference proteome</keyword>
<dbReference type="KEGG" id="abac:LuPra_01024"/>
<protein>
    <submittedName>
        <fullName evidence="8">Na(+)/glucose symporter</fullName>
    </submittedName>
</protein>
<proteinExistence type="inferred from homology"/>
<dbReference type="PANTHER" id="PTHR11819">
    <property type="entry name" value="SOLUTE CARRIER FAMILY 5"/>
    <property type="match status" value="1"/>
</dbReference>
<evidence type="ECO:0000313" key="8">
    <source>
        <dbReference type="EMBL" id="AMY07843.1"/>
    </source>
</evidence>
<dbReference type="Pfam" id="PF00474">
    <property type="entry name" value="SSF"/>
    <property type="match status" value="1"/>
</dbReference>
<feature type="transmembrane region" description="Helical" evidence="7">
    <location>
        <begin position="12"/>
        <end position="33"/>
    </location>
</feature>
<feature type="transmembrane region" description="Helical" evidence="7">
    <location>
        <begin position="430"/>
        <end position="447"/>
    </location>
</feature>
<dbReference type="CDD" id="cd11477">
    <property type="entry name" value="SLC5sbd_u1"/>
    <property type="match status" value="1"/>
</dbReference>
<feature type="transmembrane region" description="Helical" evidence="7">
    <location>
        <begin position="553"/>
        <end position="575"/>
    </location>
</feature>
<feature type="transmembrane region" description="Helical" evidence="7">
    <location>
        <begin position="85"/>
        <end position="102"/>
    </location>
</feature>
<accession>A0A143PHW1</accession>
<sequence>MQEPESLMQLATIDWLILAATLAVCFAPALFFGRRAGTSTSEFFASGRSVPWWLAGLSMVATTFSSDTPNLVTDIVRRNGVAGNWVWWAFVLTGVSTVFFYARLWRRSGVLTDLEFYEVRYSGTAAGVVRGFRALYLGFFFNCMIMATVNLAACKIAAILFGLERWQTLAMVGVLNVAFAAHSGLWGVLVIDMIQFFIKMTAVIAAAYFALHAPGVGGLDGLITQLSTRRGPGGIDYLAVLPDFTSNWDLAVAVFIMPIAVQWWAVWYPGAEPGGGSYIAQRMLASKSEKDALGAVLFFNVAHYVLRPWPWILVGLASIIVYPELSDISAAFPNLDPRLLGHDIAYPAMLKFLPAGFVGLMVGGLVAANSSTILTHLNWGASYLVHDFYRRFVRKDAAEAHYVLVGRLATILLFVCSSATVYLLDTAKDAFDVILQVGAGTGLLYLVRWFWWRVNAWCEVAAMASSFLVSVGFLAMARAGSPVSTHIALVLTVAVTTICWVVTAFVTPPTDRDVLIAFYRKVRPVGPGWKPIRDIVGVDANAHAARDSIPLGLLGWSAGSAMIWSALFAVGNVLYGRHLQAGVLIVTCLMCTGIVLWVMRQQWPDNA</sequence>
<keyword evidence="3 7" id="KW-0812">Transmembrane</keyword>
<keyword evidence="5 7" id="KW-0472">Membrane</keyword>
<dbReference type="Gene3D" id="1.20.1730.10">
    <property type="entry name" value="Sodium/glucose cotransporter"/>
    <property type="match status" value="1"/>
</dbReference>
<dbReference type="EMBL" id="CP015136">
    <property type="protein sequence ID" value="AMY07843.1"/>
    <property type="molecule type" value="Genomic_DNA"/>
</dbReference>
<reference evidence="8 9" key="1">
    <citation type="journal article" date="2016" name="Genome Announc.">
        <title>First Complete Genome Sequence of a Subdivision 6 Acidobacterium Strain.</title>
        <authorList>
            <person name="Huang S."/>
            <person name="Vieira S."/>
            <person name="Bunk B."/>
            <person name="Riedel T."/>
            <person name="Sproer C."/>
            <person name="Overmann J."/>
        </authorList>
    </citation>
    <scope>NUCLEOTIDE SEQUENCE [LARGE SCALE GENOMIC DNA]</scope>
    <source>
        <strain evidence="9">DSM 100886 HEG_-6_39</strain>
    </source>
</reference>